<protein>
    <submittedName>
        <fullName evidence="4">Uncharacterized oxidoreductase YqjQ</fullName>
    </submittedName>
</protein>
<name>A0AA35TND0_GEOBA</name>
<dbReference type="PRINTS" id="PR00081">
    <property type="entry name" value="GDHRDH"/>
</dbReference>
<feature type="non-terminal residue" evidence="4">
    <location>
        <position position="1"/>
    </location>
</feature>
<sequence length="273" mass="29219">VNLRDKIVVITGASSGIGAAAAFEFADRGARVVMVSRNADRLERAREELAGIGKTEAMTCDVSDSGQVSEMARQVLDRFGQVDVLVNNAGYAVYGTVSQLSVGEIEGQMRTNYFGMVYCTKGFLPGMIKRNRGHIVNVASVAASVGLPGMAPYCASKFAMLGFSEGLKHELHETGVGVTVVSPITVRTNFFDHSSFGKMRRKPYAISSKRVARAIVKASASSRLEIVVPSTVRGVVWLKQTLPYLINPMLGSSFRGIGSAESSPSPAPEEPRP</sequence>
<keyword evidence="2" id="KW-0560">Oxidoreductase</keyword>
<dbReference type="InterPro" id="IPR036291">
    <property type="entry name" value="NAD(P)-bd_dom_sf"/>
</dbReference>
<accession>A0AA35TND0</accession>
<keyword evidence="5" id="KW-1185">Reference proteome</keyword>
<dbReference type="GO" id="GO:0016020">
    <property type="term" value="C:membrane"/>
    <property type="evidence" value="ECO:0007669"/>
    <property type="project" value="TreeGrafter"/>
</dbReference>
<dbReference type="Pfam" id="PF00106">
    <property type="entry name" value="adh_short"/>
    <property type="match status" value="1"/>
</dbReference>
<dbReference type="AlphaFoldDB" id="A0AA35TND0"/>
<evidence type="ECO:0000256" key="3">
    <source>
        <dbReference type="RuleBase" id="RU000363"/>
    </source>
</evidence>
<organism evidence="4 5">
    <name type="scientific">Geodia barretti</name>
    <name type="common">Barrett's horny sponge</name>
    <dbReference type="NCBI Taxonomy" id="519541"/>
    <lineage>
        <taxon>Eukaryota</taxon>
        <taxon>Metazoa</taxon>
        <taxon>Porifera</taxon>
        <taxon>Demospongiae</taxon>
        <taxon>Heteroscleromorpha</taxon>
        <taxon>Tetractinellida</taxon>
        <taxon>Astrophorina</taxon>
        <taxon>Geodiidae</taxon>
        <taxon>Geodia</taxon>
    </lineage>
</organism>
<dbReference type="PANTHER" id="PTHR44196:SF1">
    <property type="entry name" value="DEHYDROGENASE_REDUCTASE SDR FAMILY MEMBER 7B"/>
    <property type="match status" value="1"/>
</dbReference>
<comment type="caution">
    <text evidence="4">The sequence shown here is derived from an EMBL/GenBank/DDBJ whole genome shotgun (WGS) entry which is preliminary data.</text>
</comment>
<comment type="similarity">
    <text evidence="1 3">Belongs to the short-chain dehydrogenases/reductases (SDR) family.</text>
</comment>
<dbReference type="PIRSF" id="PIRSF000126">
    <property type="entry name" value="11-beta-HSD1"/>
    <property type="match status" value="1"/>
</dbReference>
<proteinExistence type="inferred from homology"/>
<evidence type="ECO:0000313" key="4">
    <source>
        <dbReference type="EMBL" id="CAI8050776.1"/>
    </source>
</evidence>
<dbReference type="Proteomes" id="UP001174909">
    <property type="component" value="Unassembled WGS sequence"/>
</dbReference>
<evidence type="ECO:0000313" key="5">
    <source>
        <dbReference type="Proteomes" id="UP001174909"/>
    </source>
</evidence>
<dbReference type="InterPro" id="IPR002347">
    <property type="entry name" value="SDR_fam"/>
</dbReference>
<dbReference type="GO" id="GO:0016616">
    <property type="term" value="F:oxidoreductase activity, acting on the CH-OH group of donors, NAD or NADP as acceptor"/>
    <property type="evidence" value="ECO:0007669"/>
    <property type="project" value="UniProtKB-ARBA"/>
</dbReference>
<dbReference type="SUPFAM" id="SSF51735">
    <property type="entry name" value="NAD(P)-binding Rossmann-fold domains"/>
    <property type="match status" value="1"/>
</dbReference>
<dbReference type="Gene3D" id="3.40.50.720">
    <property type="entry name" value="NAD(P)-binding Rossmann-like Domain"/>
    <property type="match status" value="1"/>
</dbReference>
<evidence type="ECO:0000256" key="2">
    <source>
        <dbReference type="ARBA" id="ARBA00023002"/>
    </source>
</evidence>
<dbReference type="FunFam" id="3.40.50.720:FF:000047">
    <property type="entry name" value="NADP-dependent L-serine/L-allo-threonine dehydrogenase"/>
    <property type="match status" value="1"/>
</dbReference>
<dbReference type="PRINTS" id="PR00080">
    <property type="entry name" value="SDRFAMILY"/>
</dbReference>
<reference evidence="4" key="1">
    <citation type="submission" date="2023-03" db="EMBL/GenBank/DDBJ databases">
        <authorList>
            <person name="Steffen K."/>
            <person name="Cardenas P."/>
        </authorList>
    </citation>
    <scope>NUCLEOTIDE SEQUENCE</scope>
</reference>
<gene>
    <name evidence="4" type="ORF">GBAR_LOCUS27844</name>
</gene>
<dbReference type="PANTHER" id="PTHR44196">
    <property type="entry name" value="DEHYDROGENASE/REDUCTASE SDR FAMILY MEMBER 7B"/>
    <property type="match status" value="1"/>
</dbReference>
<dbReference type="EMBL" id="CASHTH010003886">
    <property type="protein sequence ID" value="CAI8050776.1"/>
    <property type="molecule type" value="Genomic_DNA"/>
</dbReference>
<evidence type="ECO:0000256" key="1">
    <source>
        <dbReference type="ARBA" id="ARBA00006484"/>
    </source>
</evidence>